<dbReference type="PANTHER" id="PTHR30566">
    <property type="entry name" value="YNAI-RELATED MECHANOSENSITIVE ION CHANNEL"/>
    <property type="match status" value="1"/>
</dbReference>
<comment type="caution">
    <text evidence="8">The sequence shown here is derived from an EMBL/GenBank/DDBJ whole genome shotgun (WGS) entry which is preliminary data.</text>
</comment>
<feature type="transmembrane region" description="Helical" evidence="6">
    <location>
        <begin position="92"/>
        <end position="112"/>
    </location>
</feature>
<dbReference type="Gene3D" id="2.30.30.60">
    <property type="match status" value="1"/>
</dbReference>
<feature type="domain" description="Mechanosensitive ion channel MscS" evidence="7">
    <location>
        <begin position="191"/>
        <end position="257"/>
    </location>
</feature>
<feature type="region of interest" description="Disordered" evidence="5">
    <location>
        <begin position="349"/>
        <end position="368"/>
    </location>
</feature>
<evidence type="ECO:0000256" key="3">
    <source>
        <dbReference type="ARBA" id="ARBA00022989"/>
    </source>
</evidence>
<accession>A0ABP8GHY8</accession>
<evidence type="ECO:0000313" key="8">
    <source>
        <dbReference type="EMBL" id="GAA4324435.1"/>
    </source>
</evidence>
<comment type="subcellular location">
    <subcellularLocation>
        <location evidence="1">Membrane</location>
    </subcellularLocation>
</comment>
<gene>
    <name evidence="8" type="ORF">GCM10023184_11810</name>
</gene>
<keyword evidence="3 6" id="KW-1133">Transmembrane helix</keyword>
<evidence type="ECO:0000256" key="6">
    <source>
        <dbReference type="SAM" id="Phobius"/>
    </source>
</evidence>
<evidence type="ECO:0000256" key="1">
    <source>
        <dbReference type="ARBA" id="ARBA00004370"/>
    </source>
</evidence>
<organism evidence="8 9">
    <name type="scientific">Flaviaesturariibacter amylovorans</name>
    <dbReference type="NCBI Taxonomy" id="1084520"/>
    <lineage>
        <taxon>Bacteria</taxon>
        <taxon>Pseudomonadati</taxon>
        <taxon>Bacteroidota</taxon>
        <taxon>Chitinophagia</taxon>
        <taxon>Chitinophagales</taxon>
        <taxon>Chitinophagaceae</taxon>
        <taxon>Flaviaestuariibacter</taxon>
    </lineage>
</organism>
<dbReference type="EMBL" id="BAABGY010000005">
    <property type="protein sequence ID" value="GAA4324435.1"/>
    <property type="molecule type" value="Genomic_DNA"/>
</dbReference>
<keyword evidence="9" id="KW-1185">Reference proteome</keyword>
<sequence>MHDLIQELWQRWQPAHWLWNLTLLAAALAIGLLVAALLWATARWQRSDAGSFFLVRSLVRHLGTPVNVFLPLFILDLLLPEMRLTRSLRGNIAHAVEIGEILAFAWILIRLLRVLQDVTHARINLRQSDNLRQRRIFTQLLYIRRVAGSIIVLLAIGAVLLTFSTLRKLGTGLLTGVGIGGIIVGFAAQRSLANLLAGFQIAFTQPVRIDDEVVVEGHFGRIEEITLTYVVVRIWDERRLVLPITYFLEKPFENWTRTTAQLMGTVFFYTDHTVPVAAVRTEFLRIVHDSPLWDGRTAGLIVSDVKADALELRGLVSAANSSALYDLRCIAREAIMKFLADHYPDSLPRQRVDLPGKPGATGDTPASA</sequence>
<feature type="transmembrane region" description="Helical" evidence="6">
    <location>
        <begin position="142"/>
        <end position="163"/>
    </location>
</feature>
<feature type="transmembrane region" description="Helical" evidence="6">
    <location>
        <begin position="62"/>
        <end position="80"/>
    </location>
</feature>
<keyword evidence="4 6" id="KW-0472">Membrane</keyword>
<protein>
    <submittedName>
        <fullName evidence="8">Mechanosensitive ion channel</fullName>
    </submittedName>
</protein>
<name>A0ABP8GHY8_9BACT</name>
<dbReference type="Pfam" id="PF00924">
    <property type="entry name" value="MS_channel_2nd"/>
    <property type="match status" value="1"/>
</dbReference>
<evidence type="ECO:0000259" key="7">
    <source>
        <dbReference type="Pfam" id="PF00924"/>
    </source>
</evidence>
<dbReference type="SUPFAM" id="SSF50182">
    <property type="entry name" value="Sm-like ribonucleoproteins"/>
    <property type="match status" value="1"/>
</dbReference>
<dbReference type="InterPro" id="IPR023408">
    <property type="entry name" value="MscS_beta-dom_sf"/>
</dbReference>
<dbReference type="Gene3D" id="1.10.287.1260">
    <property type="match status" value="1"/>
</dbReference>
<dbReference type="PANTHER" id="PTHR30566:SF25">
    <property type="entry name" value="INNER MEMBRANE PROTEIN"/>
    <property type="match status" value="1"/>
</dbReference>
<dbReference type="InterPro" id="IPR010920">
    <property type="entry name" value="LSM_dom_sf"/>
</dbReference>
<feature type="transmembrane region" description="Helical" evidence="6">
    <location>
        <begin position="17"/>
        <end position="41"/>
    </location>
</feature>
<proteinExistence type="predicted"/>
<evidence type="ECO:0000256" key="4">
    <source>
        <dbReference type="ARBA" id="ARBA00023136"/>
    </source>
</evidence>
<dbReference type="InterPro" id="IPR006685">
    <property type="entry name" value="MscS_channel_2nd"/>
</dbReference>
<feature type="transmembrane region" description="Helical" evidence="6">
    <location>
        <begin position="169"/>
        <end position="188"/>
    </location>
</feature>
<dbReference type="Proteomes" id="UP001501725">
    <property type="component" value="Unassembled WGS sequence"/>
</dbReference>
<reference evidence="9" key="1">
    <citation type="journal article" date="2019" name="Int. J. Syst. Evol. Microbiol.">
        <title>The Global Catalogue of Microorganisms (GCM) 10K type strain sequencing project: providing services to taxonomists for standard genome sequencing and annotation.</title>
        <authorList>
            <consortium name="The Broad Institute Genomics Platform"/>
            <consortium name="The Broad Institute Genome Sequencing Center for Infectious Disease"/>
            <person name="Wu L."/>
            <person name="Ma J."/>
        </authorList>
    </citation>
    <scope>NUCLEOTIDE SEQUENCE [LARGE SCALE GENOMIC DNA]</scope>
    <source>
        <strain evidence="9">JCM 17919</strain>
    </source>
</reference>
<evidence type="ECO:0000256" key="2">
    <source>
        <dbReference type="ARBA" id="ARBA00022692"/>
    </source>
</evidence>
<dbReference type="RefSeq" id="WP_345254191.1">
    <property type="nucleotide sequence ID" value="NZ_BAABGY010000005.1"/>
</dbReference>
<evidence type="ECO:0000313" key="9">
    <source>
        <dbReference type="Proteomes" id="UP001501725"/>
    </source>
</evidence>
<evidence type="ECO:0000256" key="5">
    <source>
        <dbReference type="SAM" id="MobiDB-lite"/>
    </source>
</evidence>
<keyword evidence="2 6" id="KW-0812">Transmembrane</keyword>